<feature type="transmembrane region" description="Helical" evidence="7">
    <location>
        <begin position="104"/>
        <end position="125"/>
    </location>
</feature>
<feature type="transmembrane region" description="Helical" evidence="7">
    <location>
        <begin position="309"/>
        <end position="330"/>
    </location>
</feature>
<comment type="caution">
    <text evidence="9">The sequence shown here is derived from an EMBL/GenBank/DDBJ whole genome shotgun (WGS) entry which is preliminary data.</text>
</comment>
<gene>
    <name evidence="9" type="ORF">EV148_10428</name>
</gene>
<feature type="transmembrane region" description="Helical" evidence="7">
    <location>
        <begin position="396"/>
        <end position="417"/>
    </location>
</feature>
<comment type="similarity">
    <text evidence="7">Belongs to the TRAP transporter large permease family.</text>
</comment>
<comment type="subcellular location">
    <subcellularLocation>
        <location evidence="1 7">Cell inner membrane</location>
        <topology evidence="1 7">Multi-pass membrane protein</topology>
    </subcellularLocation>
</comment>
<evidence type="ECO:0000313" key="9">
    <source>
        <dbReference type="EMBL" id="TCO40667.1"/>
    </source>
</evidence>
<dbReference type="GO" id="GO:0022857">
    <property type="term" value="F:transmembrane transporter activity"/>
    <property type="evidence" value="ECO:0007669"/>
    <property type="project" value="UniProtKB-UniRule"/>
</dbReference>
<feature type="transmembrane region" description="Helical" evidence="7">
    <location>
        <begin position="337"/>
        <end position="356"/>
    </location>
</feature>
<reference evidence="9 10" key="1">
    <citation type="journal article" date="2015" name="Stand. Genomic Sci.">
        <title>Genomic Encyclopedia of Bacterial and Archaeal Type Strains, Phase III: the genomes of soil and plant-associated and newly described type strains.</title>
        <authorList>
            <person name="Whitman W.B."/>
            <person name="Woyke T."/>
            <person name="Klenk H.P."/>
            <person name="Zhou Y."/>
            <person name="Lilburn T.G."/>
            <person name="Beck B.J."/>
            <person name="De Vos P."/>
            <person name="Vandamme P."/>
            <person name="Eisen J.A."/>
            <person name="Garrity G."/>
            <person name="Hugenholtz P."/>
            <person name="Kyrpides N.C."/>
        </authorList>
    </citation>
    <scope>NUCLEOTIDE SEQUENCE [LARGE SCALE GENOMIC DNA]</scope>
    <source>
        <strain evidence="9 10">A3</strain>
    </source>
</reference>
<proteinExistence type="inferred from homology"/>
<comment type="subunit">
    <text evidence="7">The complex comprises the extracytoplasmic solute receptor protein and the two transmembrane proteins.</text>
</comment>
<evidence type="ECO:0000259" key="8">
    <source>
        <dbReference type="Pfam" id="PF06808"/>
    </source>
</evidence>
<dbReference type="AlphaFoldDB" id="A0A4R2I937"/>
<organism evidence="9 10">
    <name type="scientific">Dokdonella fugitiva</name>
    <dbReference type="NCBI Taxonomy" id="328517"/>
    <lineage>
        <taxon>Bacteria</taxon>
        <taxon>Pseudomonadati</taxon>
        <taxon>Pseudomonadota</taxon>
        <taxon>Gammaproteobacteria</taxon>
        <taxon>Lysobacterales</taxon>
        <taxon>Rhodanobacteraceae</taxon>
        <taxon>Dokdonella</taxon>
    </lineage>
</organism>
<evidence type="ECO:0000256" key="1">
    <source>
        <dbReference type="ARBA" id="ARBA00004429"/>
    </source>
</evidence>
<evidence type="ECO:0000256" key="7">
    <source>
        <dbReference type="RuleBase" id="RU369079"/>
    </source>
</evidence>
<dbReference type="Proteomes" id="UP000294862">
    <property type="component" value="Unassembled WGS sequence"/>
</dbReference>
<evidence type="ECO:0000256" key="6">
    <source>
        <dbReference type="ARBA" id="ARBA00023136"/>
    </source>
</evidence>
<comment type="function">
    <text evidence="7">Part of the tripartite ATP-independent periplasmic (TRAP) transport system.</text>
</comment>
<keyword evidence="7" id="KW-0813">Transport</keyword>
<dbReference type="GO" id="GO:0005886">
    <property type="term" value="C:plasma membrane"/>
    <property type="evidence" value="ECO:0007669"/>
    <property type="project" value="UniProtKB-SubCell"/>
</dbReference>
<evidence type="ECO:0000313" key="10">
    <source>
        <dbReference type="Proteomes" id="UP000294862"/>
    </source>
</evidence>
<feature type="transmembrane region" description="Helical" evidence="7">
    <location>
        <begin position="179"/>
        <end position="198"/>
    </location>
</feature>
<keyword evidence="4 7" id="KW-0812">Transmembrane</keyword>
<keyword evidence="10" id="KW-1185">Reference proteome</keyword>
<dbReference type="InterPro" id="IPR004681">
    <property type="entry name" value="TRAP_DctM"/>
</dbReference>
<feature type="transmembrane region" description="Helical" evidence="7">
    <location>
        <begin position="137"/>
        <end position="159"/>
    </location>
</feature>
<protein>
    <recommendedName>
        <fullName evidence="7">TRAP transporter large permease protein</fullName>
    </recommendedName>
</protein>
<dbReference type="RefSeq" id="WP_131996768.1">
    <property type="nucleotide sequence ID" value="NZ_SLWQ01000004.1"/>
</dbReference>
<evidence type="ECO:0000256" key="2">
    <source>
        <dbReference type="ARBA" id="ARBA00022475"/>
    </source>
</evidence>
<name>A0A4R2I937_9GAMM</name>
<feature type="transmembrane region" description="Helical" evidence="7">
    <location>
        <begin position="45"/>
        <end position="67"/>
    </location>
</feature>
<feature type="transmembrane region" description="Helical" evidence="7">
    <location>
        <begin position="362"/>
        <end position="384"/>
    </location>
</feature>
<keyword evidence="5 7" id="KW-1133">Transmembrane helix</keyword>
<dbReference type="PANTHER" id="PTHR33362">
    <property type="entry name" value="SIALIC ACID TRAP TRANSPORTER PERMEASE PROTEIN SIAT-RELATED"/>
    <property type="match status" value="1"/>
</dbReference>
<feature type="transmembrane region" description="Helical" evidence="7">
    <location>
        <begin position="244"/>
        <end position="263"/>
    </location>
</feature>
<feature type="transmembrane region" description="Helical" evidence="7">
    <location>
        <begin position="275"/>
        <end position="297"/>
    </location>
</feature>
<dbReference type="NCBIfam" id="TIGR00786">
    <property type="entry name" value="dctM"/>
    <property type="match status" value="1"/>
</dbReference>
<dbReference type="Pfam" id="PF06808">
    <property type="entry name" value="DctM"/>
    <property type="match status" value="1"/>
</dbReference>
<feature type="domain" description="TRAP C4-dicarboxylate transport system permease DctM subunit" evidence="8">
    <location>
        <begin position="7"/>
        <end position="420"/>
    </location>
</feature>
<accession>A0A4R2I937</accession>
<dbReference type="EMBL" id="SLWQ01000004">
    <property type="protein sequence ID" value="TCO40667.1"/>
    <property type="molecule type" value="Genomic_DNA"/>
</dbReference>
<evidence type="ECO:0000256" key="4">
    <source>
        <dbReference type="ARBA" id="ARBA00022692"/>
    </source>
</evidence>
<dbReference type="PIRSF" id="PIRSF006066">
    <property type="entry name" value="HI0050"/>
    <property type="match status" value="1"/>
</dbReference>
<sequence>MIWLVAGLLLVLAALGAPLFALIAAVALLGFHAAGQDGVAVAVEFYRLADMPALIAIPLFTLAGYVLAESQAPQRMVRVTNALLGWLPGGLAIVAVIACAMFTAFTGATGVTIVALGAVLYPALLQQRYGEKFSLGLLTASGSLGLILVPSMPLILYGVVAQQFHTTPPVTIDALFKAGVLPCALMVLLLGIYSVWHARRVGVARSKVSGRELLAALRGAAWDIPLPFVILGGIYSGKLAASEAAAATALYVLVVTVLIRREIPLRKLPAIAREAMLLVGAILVILGFSLALTNWLIDAEVPEKLFQAIQGHITSRGTFLLILNVFLLVFGMLLEGFPAIIILVPLVLPVALHYGIDPVHLGIVFLANLQLGIFLPPVGMNLFIASMRFGKPVITLVRASLPFFLILFAAVLAITYWPELSLALVR</sequence>
<feature type="transmembrane region" description="Helical" evidence="7">
    <location>
        <begin position="79"/>
        <end position="98"/>
    </location>
</feature>
<keyword evidence="2" id="KW-1003">Cell membrane</keyword>
<evidence type="ECO:0000256" key="5">
    <source>
        <dbReference type="ARBA" id="ARBA00022989"/>
    </source>
</evidence>
<dbReference type="OrthoDB" id="8627919at2"/>
<evidence type="ECO:0000256" key="3">
    <source>
        <dbReference type="ARBA" id="ARBA00022519"/>
    </source>
</evidence>
<feature type="transmembrane region" description="Helical" evidence="7">
    <location>
        <begin position="219"/>
        <end position="238"/>
    </location>
</feature>
<dbReference type="PANTHER" id="PTHR33362:SF5">
    <property type="entry name" value="C4-DICARBOXYLATE TRAP TRANSPORTER LARGE PERMEASE PROTEIN DCTM"/>
    <property type="match status" value="1"/>
</dbReference>
<dbReference type="InterPro" id="IPR010656">
    <property type="entry name" value="DctM"/>
</dbReference>
<keyword evidence="6 7" id="KW-0472">Membrane</keyword>
<keyword evidence="3 7" id="KW-0997">Cell inner membrane</keyword>